<evidence type="ECO:0000313" key="1">
    <source>
        <dbReference type="EMBL" id="VDO96626.1"/>
    </source>
</evidence>
<dbReference type="Proteomes" id="UP000277204">
    <property type="component" value="Unassembled WGS sequence"/>
</dbReference>
<evidence type="ECO:0000313" key="2">
    <source>
        <dbReference type="Proteomes" id="UP000277204"/>
    </source>
</evidence>
<organism evidence="1 2">
    <name type="scientific">Schistosoma margrebowiei</name>
    <dbReference type="NCBI Taxonomy" id="48269"/>
    <lineage>
        <taxon>Eukaryota</taxon>
        <taxon>Metazoa</taxon>
        <taxon>Spiralia</taxon>
        <taxon>Lophotrochozoa</taxon>
        <taxon>Platyhelminthes</taxon>
        <taxon>Trematoda</taxon>
        <taxon>Digenea</taxon>
        <taxon>Strigeidida</taxon>
        <taxon>Schistosomatoidea</taxon>
        <taxon>Schistosomatidae</taxon>
        <taxon>Schistosoma</taxon>
    </lineage>
</organism>
<sequence>MKTSRSEEKHGMQWTFRMQLDNLDSTDDLALQLQTQQQMQEKTTGVAAVSAAVRLNIHKGKGKIRRYNTVCTNPITTDEEDSKDVKTCTYLGSIIDE</sequence>
<protein>
    <submittedName>
        <fullName evidence="1">Uncharacterized protein</fullName>
    </submittedName>
</protein>
<keyword evidence="2" id="KW-1185">Reference proteome</keyword>
<gene>
    <name evidence="1" type="ORF">SMRZ_LOCUS11697</name>
</gene>
<dbReference type="AlphaFoldDB" id="A0A183M6M2"/>
<proteinExistence type="predicted"/>
<reference evidence="1 2" key="1">
    <citation type="submission" date="2018-11" db="EMBL/GenBank/DDBJ databases">
        <authorList>
            <consortium name="Pathogen Informatics"/>
        </authorList>
    </citation>
    <scope>NUCLEOTIDE SEQUENCE [LARGE SCALE GENOMIC DNA]</scope>
    <source>
        <strain evidence="1 2">Zambia</strain>
    </source>
</reference>
<name>A0A183M6M2_9TREM</name>
<dbReference type="EMBL" id="UZAI01006750">
    <property type="protein sequence ID" value="VDO96626.1"/>
    <property type="molecule type" value="Genomic_DNA"/>
</dbReference>
<accession>A0A183M6M2</accession>